<name>A0AA43QA49_9GAMM</name>
<dbReference type="Pfam" id="PF10995">
    <property type="entry name" value="CBP_BcsE"/>
    <property type="match status" value="1"/>
</dbReference>
<evidence type="ECO:0000313" key="1">
    <source>
        <dbReference type="EMBL" id="MDI1232123.1"/>
    </source>
</evidence>
<reference evidence="1" key="1">
    <citation type="submission" date="2023-01" db="EMBL/GenBank/DDBJ databases">
        <title>Biogeochemical cycle of methane in antarctic sediments.</title>
        <authorList>
            <person name="Roldan D.M."/>
            <person name="Menes R.J."/>
        </authorList>
    </citation>
    <scope>NUCLEOTIDE SEQUENCE [LARGE SCALE GENOMIC DNA]</scope>
    <source>
        <strain evidence="1">K-2018 MAG008</strain>
    </source>
</reference>
<dbReference type="InterPro" id="IPR017745">
    <property type="entry name" value="BcsE"/>
</dbReference>
<sequence>MPKSGLCLACGKVTVFDNQNSVQTSKQLSERDSEIVSGQATIEEQQEIFVVETSVDEFVIAVVDDVQTTVLLPENVSDASDSLEDQPTLDIKTPANESASVVDGTQEGTLLLENTINTSDSIDEQQEIFVVETSVDESVAGNVHAAVSLSDNVGDTSGSVENQQALDIEIPANIPVKVISALNNSEYSIPESLIGIKKLDPCYGSIEKHGLFVITVPLFSLAKSILIQTIIHNPYIKTALISFEERNGLFNVLPEINKKLFVIYDMGNLLLNVVCIKDGKHLFSGIKQDMEEKAFASVDLVLINIEQDIIMSTTDAELAAILSSWQSWFIQHNKTCVWIVHGGMASGFVRSKFLKLSTMFNGLANIAFDASEIKYEVIFWHLHSSMQSNISLNLQFDEINHEISVTESNELSL</sequence>
<dbReference type="GO" id="GO:0035438">
    <property type="term" value="F:cyclic-di-GMP binding"/>
    <property type="evidence" value="ECO:0007669"/>
    <property type="project" value="InterPro"/>
</dbReference>
<organism evidence="1 2">
    <name type="scientific">Candidatus Methylobacter titanis</name>
    <dbReference type="NCBI Taxonomy" id="3053457"/>
    <lineage>
        <taxon>Bacteria</taxon>
        <taxon>Pseudomonadati</taxon>
        <taxon>Pseudomonadota</taxon>
        <taxon>Gammaproteobacteria</taxon>
        <taxon>Methylococcales</taxon>
        <taxon>Methylococcaceae</taxon>
        <taxon>Methylobacter</taxon>
    </lineage>
</organism>
<protein>
    <submittedName>
        <fullName evidence="1">BcsE family c-di-GMP-binding protein</fullName>
    </submittedName>
</protein>
<accession>A0AA43QA49</accession>
<gene>
    <name evidence="1" type="ORF">PSU93_13330</name>
</gene>
<dbReference type="Proteomes" id="UP001160519">
    <property type="component" value="Unassembled WGS sequence"/>
</dbReference>
<dbReference type="EMBL" id="JAQSDF010000060">
    <property type="protein sequence ID" value="MDI1232123.1"/>
    <property type="molecule type" value="Genomic_DNA"/>
</dbReference>
<dbReference type="AlphaFoldDB" id="A0AA43QA49"/>
<evidence type="ECO:0000313" key="2">
    <source>
        <dbReference type="Proteomes" id="UP001160519"/>
    </source>
</evidence>
<proteinExistence type="predicted"/>
<keyword evidence="2" id="KW-1185">Reference proteome</keyword>
<comment type="caution">
    <text evidence="1">The sequence shown here is derived from an EMBL/GenBank/DDBJ whole genome shotgun (WGS) entry which is preliminary data.</text>
</comment>